<evidence type="ECO:0000256" key="5">
    <source>
        <dbReference type="ARBA" id="ARBA00022989"/>
    </source>
</evidence>
<evidence type="ECO:0000313" key="9">
    <source>
        <dbReference type="EMBL" id="ABN64292.2"/>
    </source>
</evidence>
<accession>A3LN96</accession>
<dbReference type="PANTHER" id="PTHR12226">
    <property type="entry name" value="MANNOSE-P-DOLICHOL UTILIZATION DEFECT 1 LEC35 -RELATED"/>
    <property type="match status" value="1"/>
</dbReference>
<evidence type="ECO:0000256" key="7">
    <source>
        <dbReference type="ARBA" id="ARBA00038475"/>
    </source>
</evidence>
<keyword evidence="3 8" id="KW-0812">Transmembrane</keyword>
<dbReference type="HOGENOM" id="CLU_1016031_0_0_1"/>
<dbReference type="PANTHER" id="PTHR12226:SF2">
    <property type="entry name" value="MANNOSE-P-DOLICHOL UTILIZATION DEFECT 1 PROTEIN"/>
    <property type="match status" value="1"/>
</dbReference>
<dbReference type="eggNOG" id="KOG3211">
    <property type="taxonomic scope" value="Eukaryota"/>
</dbReference>
<evidence type="ECO:0000256" key="3">
    <source>
        <dbReference type="ARBA" id="ARBA00022692"/>
    </source>
</evidence>
<evidence type="ECO:0000256" key="4">
    <source>
        <dbReference type="ARBA" id="ARBA00022737"/>
    </source>
</evidence>
<dbReference type="InParanoid" id="A3LN96"/>
<dbReference type="OMA" id="HLQNQAG"/>
<evidence type="ECO:0000313" key="10">
    <source>
        <dbReference type="Proteomes" id="UP000002258"/>
    </source>
</evidence>
<evidence type="ECO:0000256" key="8">
    <source>
        <dbReference type="PIRNR" id="PIRNR023381"/>
    </source>
</evidence>
<dbReference type="Gene3D" id="1.20.1280.290">
    <property type="match status" value="1"/>
</dbReference>
<dbReference type="RefSeq" id="XP_001382321.2">
    <property type="nucleotide sequence ID" value="XM_001382284.1"/>
</dbReference>
<reference evidence="9 10" key="1">
    <citation type="journal article" date="2007" name="Nat. Biotechnol.">
        <title>Genome sequence of the lignocellulose-bioconverting and xylose-fermenting yeast Pichia stipitis.</title>
        <authorList>
            <person name="Jeffries T.W."/>
            <person name="Grigoriev I.V."/>
            <person name="Grimwood J."/>
            <person name="Laplaza J.M."/>
            <person name="Aerts A."/>
            <person name="Salamov A."/>
            <person name="Schmutz J."/>
            <person name="Lindquist E."/>
            <person name="Dehal P."/>
            <person name="Shapiro H."/>
            <person name="Jin Y.S."/>
            <person name="Passoth V."/>
            <person name="Richardson P.M."/>
        </authorList>
    </citation>
    <scope>NUCLEOTIDE SEQUENCE [LARGE SCALE GENOMIC DNA]</scope>
    <source>
        <strain evidence="10">ATCC 58785 / CBS 6054 / NBRC 10063 / NRRL Y-11545</strain>
    </source>
</reference>
<sequence>MAPQVFMLIKLLFNPDVSKKLILQMALKQMSAIGYAKVAALLLSLLTVGVSSVIRIPQIRKILNPKLLENKIKVVNGLSLETYSIESFNYLVHVVFNSQNNNSFLNYGESLLLGLQNVIIILLIKYYRAIGSGSIPDLQDKTWKESAEIVGRELAEPVGWILGTSLFLTKLAPTSLITLLQILNIPISIISKLPQIRQNSILKTTTHLSSITLHANVAGSLIRVYTTIQDLSAKSKRSKVTSGDWVLLGGYLTSLTLNSVLVGQQYFYDGNQLNKKEEEEEEPKKSV</sequence>
<keyword evidence="4" id="KW-0677">Repeat</keyword>
<evidence type="ECO:0000256" key="2">
    <source>
        <dbReference type="ARBA" id="ARBA00022448"/>
    </source>
</evidence>
<keyword evidence="10" id="KW-1185">Reference proteome</keyword>
<dbReference type="InterPro" id="IPR006603">
    <property type="entry name" value="PQ-loop_rpt"/>
</dbReference>
<dbReference type="STRING" id="322104.A3LN96"/>
<dbReference type="AlphaFoldDB" id="A3LN96"/>
<comment type="similarity">
    <text evidence="7">Belongs to the MPDU1 (TC 2.A.43.3) family.</text>
</comment>
<dbReference type="InterPro" id="IPR016817">
    <property type="entry name" value="MannP-dilichol_defect-1"/>
</dbReference>
<name>A3LN96_PICST</name>
<dbReference type="OrthoDB" id="271506at2759"/>
<keyword evidence="2" id="KW-0813">Transport</keyword>
<dbReference type="Proteomes" id="UP000002258">
    <property type="component" value="Chromosome 2"/>
</dbReference>
<gene>
    <name evidence="9" type="ORF">PICST_76547</name>
</gene>
<dbReference type="GO" id="GO:0016020">
    <property type="term" value="C:membrane"/>
    <property type="evidence" value="ECO:0007669"/>
    <property type="project" value="UniProtKB-SubCell"/>
</dbReference>
<keyword evidence="5 8" id="KW-1133">Transmembrane helix</keyword>
<dbReference type="EMBL" id="CP000496">
    <property type="protein sequence ID" value="ABN64292.2"/>
    <property type="molecule type" value="Genomic_DNA"/>
</dbReference>
<comment type="subcellular location">
    <subcellularLocation>
        <location evidence="1 8">Membrane</location>
        <topology evidence="1 8">Multi-pass membrane protein</topology>
    </subcellularLocation>
</comment>
<organism evidence="9 10">
    <name type="scientific">Scheffersomyces stipitis (strain ATCC 58785 / CBS 6054 / NBRC 10063 / NRRL Y-11545)</name>
    <name type="common">Yeast</name>
    <name type="synonym">Pichia stipitis</name>
    <dbReference type="NCBI Taxonomy" id="322104"/>
    <lineage>
        <taxon>Eukaryota</taxon>
        <taxon>Fungi</taxon>
        <taxon>Dikarya</taxon>
        <taxon>Ascomycota</taxon>
        <taxon>Saccharomycotina</taxon>
        <taxon>Pichiomycetes</taxon>
        <taxon>Debaryomycetaceae</taxon>
        <taxon>Scheffersomyces</taxon>
    </lineage>
</organism>
<dbReference type="Pfam" id="PF04193">
    <property type="entry name" value="PQ-loop"/>
    <property type="match status" value="1"/>
</dbReference>
<dbReference type="KEGG" id="pic:PICST_76547"/>
<evidence type="ECO:0000256" key="6">
    <source>
        <dbReference type="ARBA" id="ARBA00023136"/>
    </source>
</evidence>
<dbReference type="GeneID" id="4836860"/>
<evidence type="ECO:0000256" key="1">
    <source>
        <dbReference type="ARBA" id="ARBA00004141"/>
    </source>
</evidence>
<protein>
    <recommendedName>
        <fullName evidence="8">Solute carrier family 66 member 3</fullName>
    </recommendedName>
</protein>
<dbReference type="PIRSF" id="PIRSF023381">
    <property type="entry name" value="MannP-dilichol_defect-1p"/>
    <property type="match status" value="1"/>
</dbReference>
<keyword evidence="6 8" id="KW-0472">Membrane</keyword>
<proteinExistence type="inferred from homology"/>